<reference evidence="2 3" key="1">
    <citation type="submission" date="2018-06" db="EMBL/GenBank/DDBJ databases">
        <title>Genomic Encyclopedia of Archaeal and Bacterial Type Strains, Phase II (KMG-II): from individual species to whole genera.</title>
        <authorList>
            <person name="Goeker M."/>
        </authorList>
    </citation>
    <scope>NUCLEOTIDE SEQUENCE [LARGE SCALE GENOMIC DNA]</scope>
    <source>
        <strain evidence="2 3">DSM 25663</strain>
    </source>
</reference>
<evidence type="ECO:0000313" key="2">
    <source>
        <dbReference type="EMBL" id="RAR70019.1"/>
    </source>
</evidence>
<dbReference type="InterPro" id="IPR000182">
    <property type="entry name" value="GNAT_dom"/>
</dbReference>
<dbReference type="EMBL" id="QLSZ01000013">
    <property type="protein sequence ID" value="RAR70019.1"/>
    <property type="molecule type" value="Genomic_DNA"/>
</dbReference>
<dbReference type="PROSITE" id="PS51186">
    <property type="entry name" value="GNAT"/>
    <property type="match status" value="1"/>
</dbReference>
<feature type="domain" description="N-acetyltransferase" evidence="1">
    <location>
        <begin position="2"/>
        <end position="155"/>
    </location>
</feature>
<dbReference type="SUPFAM" id="SSF55729">
    <property type="entry name" value="Acyl-CoA N-acyltransferases (Nat)"/>
    <property type="match status" value="1"/>
</dbReference>
<name>A0A328Y7Y3_9FLAO</name>
<comment type="caution">
    <text evidence="2">The sequence shown here is derived from an EMBL/GenBank/DDBJ whole genome shotgun (WGS) entry which is preliminary data.</text>
</comment>
<dbReference type="GO" id="GO:0016747">
    <property type="term" value="F:acyltransferase activity, transferring groups other than amino-acyl groups"/>
    <property type="evidence" value="ECO:0007669"/>
    <property type="project" value="InterPro"/>
</dbReference>
<evidence type="ECO:0000313" key="3">
    <source>
        <dbReference type="Proteomes" id="UP000248840"/>
    </source>
</evidence>
<dbReference type="PANTHER" id="PTHR43451:SF1">
    <property type="entry name" value="ACETYLTRANSFERASE"/>
    <property type="match status" value="1"/>
</dbReference>
<proteinExistence type="predicted"/>
<gene>
    <name evidence="2" type="ORF">CLV55_1138</name>
</gene>
<keyword evidence="3" id="KW-1185">Reference proteome</keyword>
<sequence length="157" mass="18126">MYSIRKATINDISKMQDVFVKSITTSCFSDYDIQQIKIWTSSVQDNTKWQQLIVKQYTLIAFKEDEVVGFGSLEHNGIIDMLYTAPHVQRNGIAKLLHRALESKALELHLLTLTAEVSLTAVPFFKKMRYNLLSEQKKEYKGVLFTNFTMQKKVTVI</sequence>
<dbReference type="Pfam" id="PF13673">
    <property type="entry name" value="Acetyltransf_10"/>
    <property type="match status" value="1"/>
</dbReference>
<dbReference type="InterPro" id="IPR016181">
    <property type="entry name" value="Acyl_CoA_acyltransferase"/>
</dbReference>
<dbReference type="Proteomes" id="UP000248840">
    <property type="component" value="Unassembled WGS sequence"/>
</dbReference>
<keyword evidence="2" id="KW-0808">Transferase</keyword>
<dbReference type="InterPro" id="IPR052564">
    <property type="entry name" value="N-acetyltrans/Recomb-assoc"/>
</dbReference>
<evidence type="ECO:0000259" key="1">
    <source>
        <dbReference type="PROSITE" id="PS51186"/>
    </source>
</evidence>
<dbReference type="OrthoDB" id="424368at2"/>
<protein>
    <submittedName>
        <fullName evidence="2">Putative acetyltransferase</fullName>
    </submittedName>
</protein>
<dbReference type="RefSeq" id="WP_112113990.1">
    <property type="nucleotide sequence ID" value="NZ_QLSZ01000013.1"/>
</dbReference>
<dbReference type="PANTHER" id="PTHR43451">
    <property type="entry name" value="ACETYLTRANSFERASE (GNAT) FAMILY PROTEIN"/>
    <property type="match status" value="1"/>
</dbReference>
<accession>A0A328Y7Y3</accession>
<dbReference type="CDD" id="cd04301">
    <property type="entry name" value="NAT_SF"/>
    <property type="match status" value="1"/>
</dbReference>
<dbReference type="AlphaFoldDB" id="A0A328Y7Y3"/>
<organism evidence="2 3">
    <name type="scientific">Flavobacterium aciduliphilum</name>
    <dbReference type="NCBI Taxonomy" id="1101402"/>
    <lineage>
        <taxon>Bacteria</taxon>
        <taxon>Pseudomonadati</taxon>
        <taxon>Bacteroidota</taxon>
        <taxon>Flavobacteriia</taxon>
        <taxon>Flavobacteriales</taxon>
        <taxon>Flavobacteriaceae</taxon>
        <taxon>Flavobacterium</taxon>
    </lineage>
</organism>
<dbReference type="Gene3D" id="3.40.630.30">
    <property type="match status" value="1"/>
</dbReference>